<dbReference type="Gene3D" id="2.40.30.170">
    <property type="match status" value="1"/>
</dbReference>
<gene>
    <name evidence="10" type="ORF">ENR23_03675</name>
</gene>
<dbReference type="PROSITE" id="PS51257">
    <property type="entry name" value="PROKAR_LIPOPROTEIN"/>
    <property type="match status" value="1"/>
</dbReference>
<evidence type="ECO:0000256" key="3">
    <source>
        <dbReference type="ARBA" id="ARBA00022833"/>
    </source>
</evidence>
<keyword evidence="2" id="KW-0813">Transport</keyword>
<feature type="region of interest" description="Disordered" evidence="6">
    <location>
        <begin position="27"/>
        <end position="47"/>
    </location>
</feature>
<protein>
    <submittedName>
        <fullName evidence="10">Efflux RND transporter periplasmic adaptor subunit</fullName>
    </submittedName>
</protein>
<dbReference type="Gene3D" id="2.40.420.20">
    <property type="match status" value="1"/>
</dbReference>
<dbReference type="GO" id="GO:0015679">
    <property type="term" value="P:plasma membrane copper ion transport"/>
    <property type="evidence" value="ECO:0007669"/>
    <property type="project" value="TreeGrafter"/>
</dbReference>
<evidence type="ECO:0000313" key="10">
    <source>
        <dbReference type="EMBL" id="HGZ42522.1"/>
    </source>
</evidence>
<keyword evidence="3" id="KW-0862">Zinc</keyword>
<dbReference type="EMBL" id="DSQF01000005">
    <property type="protein sequence ID" value="HGZ42522.1"/>
    <property type="molecule type" value="Genomic_DNA"/>
</dbReference>
<dbReference type="GO" id="GO:0030288">
    <property type="term" value="C:outer membrane-bounded periplasmic space"/>
    <property type="evidence" value="ECO:0007669"/>
    <property type="project" value="TreeGrafter"/>
</dbReference>
<dbReference type="PANTHER" id="PTHR30097">
    <property type="entry name" value="CATION EFFLUX SYSTEM PROTEIN CUSB"/>
    <property type="match status" value="1"/>
</dbReference>
<dbReference type="GO" id="GO:0046686">
    <property type="term" value="P:response to cadmium ion"/>
    <property type="evidence" value="ECO:0007669"/>
    <property type="project" value="UniProtKB-KW"/>
</dbReference>
<feature type="domain" description="CzcB-like C-terminal circularly permuted SH3-like" evidence="9">
    <location>
        <begin position="249"/>
        <end position="309"/>
    </location>
</feature>
<dbReference type="GO" id="GO:0046914">
    <property type="term" value="F:transition metal ion binding"/>
    <property type="evidence" value="ECO:0007669"/>
    <property type="project" value="TreeGrafter"/>
</dbReference>
<dbReference type="InterPro" id="IPR051909">
    <property type="entry name" value="MFP_Cation_Efflux"/>
</dbReference>
<evidence type="ECO:0000256" key="6">
    <source>
        <dbReference type="SAM" id="MobiDB-lite"/>
    </source>
</evidence>
<name>A0A832I8H3_UNCEI</name>
<evidence type="ECO:0000259" key="9">
    <source>
        <dbReference type="Pfam" id="PF25975"/>
    </source>
</evidence>
<dbReference type="GO" id="GO:0016020">
    <property type="term" value="C:membrane"/>
    <property type="evidence" value="ECO:0007669"/>
    <property type="project" value="InterPro"/>
</dbReference>
<dbReference type="InterPro" id="IPR058647">
    <property type="entry name" value="BSH_CzcB-like"/>
</dbReference>
<dbReference type="InterPro" id="IPR058792">
    <property type="entry name" value="Beta-barrel_RND_2"/>
</dbReference>
<accession>A0A832I8H3</accession>
<evidence type="ECO:0000256" key="5">
    <source>
        <dbReference type="ARBA" id="ARBA00058766"/>
    </source>
</evidence>
<dbReference type="FunFam" id="2.40.420.20:FF:000006">
    <property type="entry name" value="RND family efflux transporter MFP subunit"/>
    <property type="match status" value="1"/>
</dbReference>
<evidence type="ECO:0000259" key="7">
    <source>
        <dbReference type="Pfam" id="PF25954"/>
    </source>
</evidence>
<reference evidence="10" key="1">
    <citation type="journal article" date="2020" name="mSystems">
        <title>Genome- and Community-Level Interaction Insights into Carbon Utilization and Element Cycling Functions of Hydrothermarchaeota in Hydrothermal Sediment.</title>
        <authorList>
            <person name="Zhou Z."/>
            <person name="Liu Y."/>
            <person name="Xu W."/>
            <person name="Pan J."/>
            <person name="Luo Z.H."/>
            <person name="Li M."/>
        </authorList>
    </citation>
    <scope>NUCLEOTIDE SEQUENCE [LARGE SCALE GENOMIC DNA]</scope>
    <source>
        <strain evidence="10">SpSt-381</strain>
    </source>
</reference>
<dbReference type="FunFam" id="2.40.30.170:FF:000010">
    <property type="entry name" value="Efflux RND transporter periplasmic adaptor subunit"/>
    <property type="match status" value="1"/>
</dbReference>
<sequence>MIRPRSLYVVCLGLAMLSLGCSKRDGAQRPVSNGAAAHQEEEHGAHEAVEGRIELPRETQAASGIELQTAGPRLVRTTIDLPGEVVPNADRLAHIVPRFPGIARQVRKGLGDHVEEGEVLAVIEGNQSLSTYEVRSLISGTVIEKHLTLGEFVRDDQDVYVVADLSTIWVNVAIYARDVSRIRRGQRVLVSSVGEGPSGEGTIDYIGPVVGEATRAATARVVLPNRGLRWRPGTFVTARIVTAERRAEVAVPDQAIQRLEGRECVFVEDGDGFLARPVTIGMTDGEWNEIVSGLRPGERYVARGSFVLKSELQKSEAGHEH</sequence>
<evidence type="ECO:0000256" key="2">
    <source>
        <dbReference type="ARBA" id="ARBA00022448"/>
    </source>
</evidence>
<feature type="domain" description="CzcB-like barrel-sandwich hybrid" evidence="8">
    <location>
        <begin position="91"/>
        <end position="164"/>
    </location>
</feature>
<dbReference type="NCBIfam" id="TIGR01730">
    <property type="entry name" value="RND_mfp"/>
    <property type="match status" value="1"/>
</dbReference>
<feature type="compositionally biased region" description="Basic and acidic residues" evidence="6">
    <location>
        <begin position="38"/>
        <end position="47"/>
    </location>
</feature>
<proteinExistence type="inferred from homology"/>
<dbReference type="Pfam" id="PF25975">
    <property type="entry name" value="CzcB_C"/>
    <property type="match status" value="1"/>
</dbReference>
<evidence type="ECO:0000256" key="1">
    <source>
        <dbReference type="ARBA" id="ARBA00009477"/>
    </source>
</evidence>
<dbReference type="AlphaFoldDB" id="A0A832I8H3"/>
<comment type="similarity">
    <text evidence="1">Belongs to the membrane fusion protein (MFP) (TC 8.A.1) family.</text>
</comment>
<evidence type="ECO:0000259" key="8">
    <source>
        <dbReference type="Pfam" id="PF25973"/>
    </source>
</evidence>
<comment type="caution">
    <text evidence="10">The sequence shown here is derived from an EMBL/GenBank/DDBJ whole genome shotgun (WGS) entry which is preliminary data.</text>
</comment>
<dbReference type="PANTHER" id="PTHR30097:SF4">
    <property type="entry name" value="SLR6042 PROTEIN"/>
    <property type="match status" value="1"/>
</dbReference>
<comment type="function">
    <text evidence="5">CzcA and CzcB together would act in zinc efflux nearly as effectively as the complete czc efflux system (CzcABC). The CzcB protein is thought to funnel zinc cations to the CzcA transport protein.</text>
</comment>
<organism evidence="10">
    <name type="scientific">Eiseniibacteriota bacterium</name>
    <dbReference type="NCBI Taxonomy" id="2212470"/>
    <lineage>
        <taxon>Bacteria</taxon>
        <taxon>Candidatus Eiseniibacteriota</taxon>
    </lineage>
</organism>
<dbReference type="InterPro" id="IPR006143">
    <property type="entry name" value="RND_pump_MFP"/>
</dbReference>
<evidence type="ECO:0000256" key="4">
    <source>
        <dbReference type="ARBA" id="ARBA00043263"/>
    </source>
</evidence>
<dbReference type="Gene3D" id="2.40.50.100">
    <property type="match status" value="1"/>
</dbReference>
<dbReference type="Pfam" id="PF25973">
    <property type="entry name" value="BSH_CzcB"/>
    <property type="match status" value="1"/>
</dbReference>
<dbReference type="GO" id="GO:0060003">
    <property type="term" value="P:copper ion export"/>
    <property type="evidence" value="ECO:0007669"/>
    <property type="project" value="TreeGrafter"/>
</dbReference>
<dbReference type="GO" id="GO:0022857">
    <property type="term" value="F:transmembrane transporter activity"/>
    <property type="evidence" value="ECO:0007669"/>
    <property type="project" value="InterPro"/>
</dbReference>
<dbReference type="Pfam" id="PF25954">
    <property type="entry name" value="Beta-barrel_RND_2"/>
    <property type="match status" value="1"/>
</dbReference>
<feature type="domain" description="CusB-like beta-barrel" evidence="7">
    <location>
        <begin position="167"/>
        <end position="242"/>
    </location>
</feature>
<keyword evidence="4" id="KW-0105">Cadmium resistance</keyword>
<dbReference type="SUPFAM" id="SSF111369">
    <property type="entry name" value="HlyD-like secretion proteins"/>
    <property type="match status" value="1"/>
</dbReference>
<dbReference type="InterPro" id="IPR058649">
    <property type="entry name" value="CzcB_C"/>
</dbReference>